<protein>
    <submittedName>
        <fullName evidence="3">Uncharacterized protein</fullName>
    </submittedName>
</protein>
<keyword evidence="2" id="KW-0472">Membrane</keyword>
<organism evidence="3 4">
    <name type="scientific">Lentzea atacamensis</name>
    <dbReference type="NCBI Taxonomy" id="531938"/>
    <lineage>
        <taxon>Bacteria</taxon>
        <taxon>Bacillati</taxon>
        <taxon>Actinomycetota</taxon>
        <taxon>Actinomycetes</taxon>
        <taxon>Pseudonocardiales</taxon>
        <taxon>Pseudonocardiaceae</taxon>
        <taxon>Lentzea</taxon>
    </lineage>
</organism>
<keyword evidence="2" id="KW-0812">Transmembrane</keyword>
<accession>A0A316HS19</accession>
<gene>
    <name evidence="3" type="ORF">C8D88_111141</name>
</gene>
<dbReference type="AlphaFoldDB" id="A0A316HS19"/>
<proteinExistence type="predicted"/>
<dbReference type="Proteomes" id="UP000246005">
    <property type="component" value="Unassembled WGS sequence"/>
</dbReference>
<evidence type="ECO:0000256" key="1">
    <source>
        <dbReference type="SAM" id="MobiDB-lite"/>
    </source>
</evidence>
<name>A0A316HS19_9PSEU</name>
<reference evidence="3 4" key="1">
    <citation type="submission" date="2018-05" db="EMBL/GenBank/DDBJ databases">
        <title>Genomic Encyclopedia of Type Strains, Phase IV (KMG-IV): sequencing the most valuable type-strain genomes for metagenomic binning, comparative biology and taxonomic classification.</title>
        <authorList>
            <person name="Goeker M."/>
        </authorList>
    </citation>
    <scope>NUCLEOTIDE SEQUENCE [LARGE SCALE GENOMIC DNA]</scope>
    <source>
        <strain evidence="3 4">DSM 45480</strain>
    </source>
</reference>
<evidence type="ECO:0000313" key="4">
    <source>
        <dbReference type="Proteomes" id="UP000246005"/>
    </source>
</evidence>
<feature type="compositionally biased region" description="Low complexity" evidence="1">
    <location>
        <begin position="83"/>
        <end position="100"/>
    </location>
</feature>
<dbReference type="EMBL" id="QGHB01000011">
    <property type="protein sequence ID" value="PWK83256.1"/>
    <property type="molecule type" value="Genomic_DNA"/>
</dbReference>
<feature type="region of interest" description="Disordered" evidence="1">
    <location>
        <begin position="77"/>
        <end position="138"/>
    </location>
</feature>
<feature type="region of interest" description="Disordered" evidence="1">
    <location>
        <begin position="1"/>
        <end position="22"/>
    </location>
</feature>
<dbReference type="RefSeq" id="WP_109639900.1">
    <property type="nucleotide sequence ID" value="NZ_QGHB01000011.1"/>
</dbReference>
<comment type="caution">
    <text evidence="3">The sequence shown here is derived from an EMBL/GenBank/DDBJ whole genome shotgun (WGS) entry which is preliminary data.</text>
</comment>
<feature type="transmembrane region" description="Helical" evidence="2">
    <location>
        <begin position="48"/>
        <end position="70"/>
    </location>
</feature>
<evidence type="ECO:0000256" key="2">
    <source>
        <dbReference type="SAM" id="Phobius"/>
    </source>
</evidence>
<keyword evidence="2" id="KW-1133">Transmembrane helix</keyword>
<sequence>MNEQISRQLRESAEAHRPDRARMLARVERGMATTTRPSSGRARSWSKVTFAGATAAGILAAAGLAVAVVGTSPPPPDTMLPGVSNTSSAPPTTSSVVRPPAANQPDPPATTRVPEVPDSTGSRPTDGPLSSKGTVDPNSHTFWSQDTLVIGTTQRLTALTVQVRIAQTGGVQSSGHWQTMPADDFTITVGEADGELVYRWDLKPGRTVPAGQHAFAVQFNQTRGTRDAKDDRYGVMAGSHAVWGGFERG</sequence>
<feature type="compositionally biased region" description="Basic and acidic residues" evidence="1">
    <location>
        <begin position="8"/>
        <end position="22"/>
    </location>
</feature>
<evidence type="ECO:0000313" key="3">
    <source>
        <dbReference type="EMBL" id="PWK83256.1"/>
    </source>
</evidence>